<sequence>MNIFTDLEQWVYPLFIFLFFLLLFGSFHWLFLYIVRLTIRKLPINTDNDIAKAFDHPARLSIGILGLYIMLKVSPLYFITENILVIKGVHTCIIFSMFWIAYNLATSTNGLFVHLLNYLGFKVNYSISNILSAFFRTVLLVLGTAMIISEWGYDINGFIAGLSLGGLAISLAAKDTMSNIFAGMIILADKPFNVGDWVICNNIEGSIEQISFRSTSVRTIEQALVYIPNSLLTTTPIINYTKRNKRRIDITVGVVYNTTRKQLQEIVEKVKASLIKNDDICNEDILVVFNQMNSSSLDIRIICYSHLTDFNAYTYAKEKVNFDIMGILEEVGTSAAYPSTSVYIEKMVSELP</sequence>
<evidence type="ECO:0000256" key="1">
    <source>
        <dbReference type="ARBA" id="ARBA00004651"/>
    </source>
</evidence>
<dbReference type="EMBL" id="VSSQ01000121">
    <property type="protein sequence ID" value="MPL78936.1"/>
    <property type="molecule type" value="Genomic_DNA"/>
</dbReference>
<dbReference type="InterPro" id="IPR049142">
    <property type="entry name" value="MS_channel_1st"/>
</dbReference>
<comment type="subcellular location">
    <subcellularLocation>
        <location evidence="1">Cell membrane</location>
        <topology evidence="1">Multi-pass membrane protein</topology>
    </subcellularLocation>
</comment>
<evidence type="ECO:0000259" key="9">
    <source>
        <dbReference type="Pfam" id="PF21082"/>
    </source>
</evidence>
<comment type="similarity">
    <text evidence="2">Belongs to the MscS (TC 1.A.23) family.</text>
</comment>
<gene>
    <name evidence="11" type="ORF">SDC9_24808</name>
</gene>
<dbReference type="AlphaFoldDB" id="A0A644UIV4"/>
<dbReference type="PANTHER" id="PTHR43634:SF2">
    <property type="entry name" value="LOW CONDUCTANCE MECHANOSENSITIVE CHANNEL YNAI"/>
    <property type="match status" value="1"/>
</dbReference>
<feature type="transmembrane region" description="Helical" evidence="7">
    <location>
        <begin position="85"/>
        <end position="105"/>
    </location>
</feature>
<dbReference type="Gene3D" id="1.10.287.1260">
    <property type="match status" value="1"/>
</dbReference>
<feature type="transmembrane region" description="Helical" evidence="7">
    <location>
        <begin position="126"/>
        <end position="149"/>
    </location>
</feature>
<dbReference type="GO" id="GO:0005886">
    <property type="term" value="C:plasma membrane"/>
    <property type="evidence" value="ECO:0007669"/>
    <property type="project" value="UniProtKB-SubCell"/>
</dbReference>
<dbReference type="InterPro" id="IPR045042">
    <property type="entry name" value="YnaI-like"/>
</dbReference>
<keyword evidence="5 7" id="KW-1133">Transmembrane helix</keyword>
<evidence type="ECO:0000259" key="10">
    <source>
        <dbReference type="Pfam" id="PF21088"/>
    </source>
</evidence>
<evidence type="ECO:0000256" key="3">
    <source>
        <dbReference type="ARBA" id="ARBA00022475"/>
    </source>
</evidence>
<feature type="domain" description="Mechanosensitive ion channel transmembrane helices 2/3" evidence="10">
    <location>
        <begin position="137"/>
        <end position="174"/>
    </location>
</feature>
<dbReference type="InterPro" id="IPR049278">
    <property type="entry name" value="MS_channel_C"/>
</dbReference>
<name>A0A644UIV4_9ZZZZ</name>
<evidence type="ECO:0000256" key="7">
    <source>
        <dbReference type="SAM" id="Phobius"/>
    </source>
</evidence>
<comment type="caution">
    <text evidence="11">The sequence shown here is derived from an EMBL/GenBank/DDBJ whole genome shotgun (WGS) entry which is preliminary data.</text>
</comment>
<keyword evidence="4 7" id="KW-0812">Transmembrane</keyword>
<dbReference type="Pfam" id="PF00924">
    <property type="entry name" value="MS_channel_2nd"/>
    <property type="match status" value="1"/>
</dbReference>
<dbReference type="Gene3D" id="2.30.30.60">
    <property type="match status" value="1"/>
</dbReference>
<dbReference type="Gene3D" id="3.30.70.100">
    <property type="match status" value="1"/>
</dbReference>
<evidence type="ECO:0008006" key="12">
    <source>
        <dbReference type="Google" id="ProtNLM"/>
    </source>
</evidence>
<dbReference type="InterPro" id="IPR010920">
    <property type="entry name" value="LSM_dom_sf"/>
</dbReference>
<dbReference type="GO" id="GO:0055085">
    <property type="term" value="P:transmembrane transport"/>
    <property type="evidence" value="ECO:0007669"/>
    <property type="project" value="InterPro"/>
</dbReference>
<feature type="transmembrane region" description="Helical" evidence="7">
    <location>
        <begin position="12"/>
        <end position="39"/>
    </location>
</feature>
<dbReference type="Pfam" id="PF21082">
    <property type="entry name" value="MS_channel_3rd"/>
    <property type="match status" value="1"/>
</dbReference>
<organism evidence="11">
    <name type="scientific">bioreactor metagenome</name>
    <dbReference type="NCBI Taxonomy" id="1076179"/>
    <lineage>
        <taxon>unclassified sequences</taxon>
        <taxon>metagenomes</taxon>
        <taxon>ecological metagenomes</taxon>
    </lineage>
</organism>
<feature type="transmembrane region" description="Helical" evidence="7">
    <location>
        <begin position="60"/>
        <end position="79"/>
    </location>
</feature>
<dbReference type="SUPFAM" id="SSF82689">
    <property type="entry name" value="Mechanosensitive channel protein MscS (YggB), C-terminal domain"/>
    <property type="match status" value="1"/>
</dbReference>
<dbReference type="PANTHER" id="PTHR43634">
    <property type="entry name" value="OW CONDUCTANCE MECHANOSENSITIVE CHANNEL"/>
    <property type="match status" value="1"/>
</dbReference>
<dbReference type="InterPro" id="IPR011014">
    <property type="entry name" value="MscS_channel_TM-2"/>
</dbReference>
<evidence type="ECO:0000259" key="8">
    <source>
        <dbReference type="Pfam" id="PF00924"/>
    </source>
</evidence>
<evidence type="ECO:0000313" key="11">
    <source>
        <dbReference type="EMBL" id="MPL78936.1"/>
    </source>
</evidence>
<keyword evidence="3" id="KW-1003">Cell membrane</keyword>
<feature type="domain" description="Mechanosensitive ion channel MscS C-terminal" evidence="9">
    <location>
        <begin position="248"/>
        <end position="332"/>
    </location>
</feature>
<dbReference type="InterPro" id="IPR023408">
    <property type="entry name" value="MscS_beta-dom_sf"/>
</dbReference>
<reference evidence="11" key="1">
    <citation type="submission" date="2019-08" db="EMBL/GenBank/DDBJ databases">
        <authorList>
            <person name="Kucharzyk K."/>
            <person name="Murdoch R.W."/>
            <person name="Higgins S."/>
            <person name="Loffler F."/>
        </authorList>
    </citation>
    <scope>NUCLEOTIDE SEQUENCE</scope>
</reference>
<keyword evidence="6 7" id="KW-0472">Membrane</keyword>
<dbReference type="InterPro" id="IPR006685">
    <property type="entry name" value="MscS_channel_2nd"/>
</dbReference>
<feature type="domain" description="Mechanosensitive ion channel MscS" evidence="8">
    <location>
        <begin position="175"/>
        <end position="242"/>
    </location>
</feature>
<accession>A0A644UIV4</accession>
<evidence type="ECO:0000256" key="5">
    <source>
        <dbReference type="ARBA" id="ARBA00022989"/>
    </source>
</evidence>
<protein>
    <recommendedName>
        <fullName evidence="12">Low conductance mechanosensitive channel YnaI</fullName>
    </recommendedName>
</protein>
<proteinExistence type="inferred from homology"/>
<dbReference type="InterPro" id="IPR011066">
    <property type="entry name" value="MscS_channel_C_sf"/>
</dbReference>
<dbReference type="SUPFAM" id="SSF50182">
    <property type="entry name" value="Sm-like ribonucleoproteins"/>
    <property type="match status" value="1"/>
</dbReference>
<dbReference type="Pfam" id="PF21088">
    <property type="entry name" value="MS_channel_1st"/>
    <property type="match status" value="1"/>
</dbReference>
<dbReference type="SUPFAM" id="SSF82861">
    <property type="entry name" value="Mechanosensitive channel protein MscS (YggB), transmembrane region"/>
    <property type="match status" value="1"/>
</dbReference>
<evidence type="ECO:0000256" key="2">
    <source>
        <dbReference type="ARBA" id="ARBA00008017"/>
    </source>
</evidence>
<evidence type="ECO:0000256" key="4">
    <source>
        <dbReference type="ARBA" id="ARBA00022692"/>
    </source>
</evidence>
<feature type="transmembrane region" description="Helical" evidence="7">
    <location>
        <begin position="155"/>
        <end position="173"/>
    </location>
</feature>
<evidence type="ECO:0000256" key="6">
    <source>
        <dbReference type="ARBA" id="ARBA00023136"/>
    </source>
</evidence>